<keyword evidence="4" id="KW-1185">Reference proteome</keyword>
<evidence type="ECO:0000256" key="1">
    <source>
        <dbReference type="ARBA" id="ARBA00010759"/>
    </source>
</evidence>
<sequence length="156" mass="17724">MTNIQSLVDGERMTEEVTTFDESLQQLAKTLVTTLHRTDGVGLSAPQIGRNERIAVIDFQDDRDPLVLVNPTLLKYYGKSVEMEGCLSYPGIYGEVERPEAIRIEAEDEYGKTFEITAEGFEARAILHEMDHLYGISFTQKIKTRVDAETFEEEEE</sequence>
<gene>
    <name evidence="2 3" type="primary">def</name>
    <name evidence="3" type="ORF">ACFQ0V_05770</name>
</gene>
<dbReference type="PANTHER" id="PTHR10458:SF22">
    <property type="entry name" value="PEPTIDE DEFORMYLASE"/>
    <property type="match status" value="1"/>
</dbReference>
<dbReference type="PIRSF" id="PIRSF004749">
    <property type="entry name" value="Pep_def"/>
    <property type="match status" value="1"/>
</dbReference>
<dbReference type="GO" id="GO:0042586">
    <property type="term" value="F:peptide deformylase activity"/>
    <property type="evidence" value="ECO:0007669"/>
    <property type="project" value="UniProtKB-EC"/>
</dbReference>
<dbReference type="Gene3D" id="3.90.45.10">
    <property type="entry name" value="Peptide deformylase"/>
    <property type="match status" value="1"/>
</dbReference>
<organism evidence="3 4">
    <name type="scientific">Savagea faecisuis</name>
    <dbReference type="NCBI Taxonomy" id="1274803"/>
    <lineage>
        <taxon>Bacteria</taxon>
        <taxon>Bacillati</taxon>
        <taxon>Bacillota</taxon>
        <taxon>Bacilli</taxon>
        <taxon>Bacillales</taxon>
        <taxon>Caryophanaceae</taxon>
        <taxon>Savagea</taxon>
    </lineage>
</organism>
<proteinExistence type="inferred from homology"/>
<dbReference type="CDD" id="cd00487">
    <property type="entry name" value="Pep_deformylase"/>
    <property type="match status" value="1"/>
</dbReference>
<dbReference type="HAMAP" id="MF_00163">
    <property type="entry name" value="Pep_deformylase"/>
    <property type="match status" value="1"/>
</dbReference>
<dbReference type="NCBIfam" id="NF001159">
    <property type="entry name" value="PRK00150.1-3"/>
    <property type="match status" value="1"/>
</dbReference>
<comment type="similarity">
    <text evidence="1 2">Belongs to the polypeptide deformylase family.</text>
</comment>
<comment type="cofactor">
    <cofactor evidence="2">
        <name>Fe(2+)</name>
        <dbReference type="ChEBI" id="CHEBI:29033"/>
    </cofactor>
    <text evidence="2">Binds 1 Fe(2+) ion.</text>
</comment>
<dbReference type="EC" id="3.5.1.88" evidence="2"/>
<comment type="caution">
    <text evidence="3">The sequence shown here is derived from an EMBL/GenBank/DDBJ whole genome shotgun (WGS) entry which is preliminary data.</text>
</comment>
<dbReference type="InterPro" id="IPR023635">
    <property type="entry name" value="Peptide_deformylase"/>
</dbReference>
<name>A0ABW3GYB7_9BACL</name>
<dbReference type="SUPFAM" id="SSF56420">
    <property type="entry name" value="Peptide deformylase"/>
    <property type="match status" value="1"/>
</dbReference>
<feature type="binding site" evidence="2">
    <location>
        <position position="128"/>
    </location>
    <ligand>
        <name>Fe cation</name>
        <dbReference type="ChEBI" id="CHEBI:24875"/>
    </ligand>
</feature>
<keyword evidence="2 3" id="KW-0378">Hydrolase</keyword>
<evidence type="ECO:0000313" key="4">
    <source>
        <dbReference type="Proteomes" id="UP001596976"/>
    </source>
</evidence>
<keyword evidence="2" id="KW-0648">Protein biosynthesis</keyword>
<feature type="binding site" evidence="2">
    <location>
        <position position="86"/>
    </location>
    <ligand>
        <name>Fe cation</name>
        <dbReference type="ChEBI" id="CHEBI:24875"/>
    </ligand>
</feature>
<dbReference type="RefSeq" id="WP_381010847.1">
    <property type="nucleotide sequence ID" value="NZ_JBHTJF010000022.1"/>
</dbReference>
<comment type="catalytic activity">
    <reaction evidence="2">
        <text>N-terminal N-formyl-L-methionyl-[peptide] + H2O = N-terminal L-methionyl-[peptide] + formate</text>
        <dbReference type="Rhea" id="RHEA:24420"/>
        <dbReference type="Rhea" id="RHEA-COMP:10639"/>
        <dbReference type="Rhea" id="RHEA-COMP:10640"/>
        <dbReference type="ChEBI" id="CHEBI:15377"/>
        <dbReference type="ChEBI" id="CHEBI:15740"/>
        <dbReference type="ChEBI" id="CHEBI:49298"/>
        <dbReference type="ChEBI" id="CHEBI:64731"/>
        <dbReference type="EC" id="3.5.1.88"/>
    </reaction>
</comment>
<dbReference type="Pfam" id="PF01327">
    <property type="entry name" value="Pep_deformylase"/>
    <property type="match status" value="1"/>
</dbReference>
<protein>
    <recommendedName>
        <fullName evidence="2">Peptide deformylase</fullName>
        <shortName evidence="2">PDF</shortName>
        <ecNumber evidence="2">3.5.1.88</ecNumber>
    </recommendedName>
    <alternativeName>
        <fullName evidence="2">Polypeptide deformylase</fullName>
    </alternativeName>
</protein>
<comment type="function">
    <text evidence="2">Removes the formyl group from the N-terminal Met of newly synthesized proteins. Requires at least a dipeptide for an efficient rate of reaction. N-terminal L-methionine is a prerequisite for activity but the enzyme has broad specificity at other positions.</text>
</comment>
<dbReference type="EMBL" id="JBHTJF010000022">
    <property type="protein sequence ID" value="MFD0943278.1"/>
    <property type="molecule type" value="Genomic_DNA"/>
</dbReference>
<dbReference type="PANTHER" id="PTHR10458">
    <property type="entry name" value="PEPTIDE DEFORMYLASE"/>
    <property type="match status" value="1"/>
</dbReference>
<dbReference type="InterPro" id="IPR036821">
    <property type="entry name" value="Peptide_deformylase_sf"/>
</dbReference>
<feature type="binding site" evidence="2">
    <location>
        <position position="132"/>
    </location>
    <ligand>
        <name>Fe cation</name>
        <dbReference type="ChEBI" id="CHEBI:24875"/>
    </ligand>
</feature>
<dbReference type="PRINTS" id="PR01576">
    <property type="entry name" value="PDEFORMYLASE"/>
</dbReference>
<evidence type="ECO:0000256" key="2">
    <source>
        <dbReference type="HAMAP-Rule" id="MF_00163"/>
    </source>
</evidence>
<dbReference type="NCBIfam" id="TIGR00079">
    <property type="entry name" value="pept_deformyl"/>
    <property type="match status" value="1"/>
</dbReference>
<feature type="active site" evidence="2">
    <location>
        <position position="129"/>
    </location>
</feature>
<accession>A0ABW3GYB7</accession>
<keyword evidence="2" id="KW-0479">Metal-binding</keyword>
<keyword evidence="2" id="KW-0408">Iron</keyword>
<reference evidence="4" key="1">
    <citation type="journal article" date="2019" name="Int. J. Syst. Evol. Microbiol.">
        <title>The Global Catalogue of Microorganisms (GCM) 10K type strain sequencing project: providing services to taxonomists for standard genome sequencing and annotation.</title>
        <authorList>
            <consortium name="The Broad Institute Genomics Platform"/>
            <consortium name="The Broad Institute Genome Sequencing Center for Infectious Disease"/>
            <person name="Wu L."/>
            <person name="Ma J."/>
        </authorList>
    </citation>
    <scope>NUCLEOTIDE SEQUENCE [LARGE SCALE GENOMIC DNA]</scope>
    <source>
        <strain evidence="4">CCUG 63563</strain>
    </source>
</reference>
<evidence type="ECO:0000313" key="3">
    <source>
        <dbReference type="EMBL" id="MFD0943278.1"/>
    </source>
</evidence>
<dbReference type="Proteomes" id="UP001596976">
    <property type="component" value="Unassembled WGS sequence"/>
</dbReference>